<dbReference type="InterPro" id="IPR005162">
    <property type="entry name" value="Retrotrans_gag_dom"/>
</dbReference>
<name>A0A8T2AFR3_ARASU</name>
<feature type="compositionally biased region" description="Polar residues" evidence="1">
    <location>
        <begin position="647"/>
        <end position="661"/>
    </location>
</feature>
<proteinExistence type="predicted"/>
<protein>
    <submittedName>
        <fullName evidence="3">Retrotransposon gag domain</fullName>
    </submittedName>
</protein>
<organism evidence="3 4">
    <name type="scientific">Arabidopsis suecica</name>
    <name type="common">Swedish thale-cress</name>
    <name type="synonym">Cardaminopsis suecica</name>
    <dbReference type="NCBI Taxonomy" id="45249"/>
    <lineage>
        <taxon>Eukaryota</taxon>
        <taxon>Viridiplantae</taxon>
        <taxon>Streptophyta</taxon>
        <taxon>Embryophyta</taxon>
        <taxon>Tracheophyta</taxon>
        <taxon>Spermatophyta</taxon>
        <taxon>Magnoliopsida</taxon>
        <taxon>eudicotyledons</taxon>
        <taxon>Gunneridae</taxon>
        <taxon>Pentapetalae</taxon>
        <taxon>rosids</taxon>
        <taxon>malvids</taxon>
        <taxon>Brassicales</taxon>
        <taxon>Brassicaceae</taxon>
        <taxon>Camelineae</taxon>
        <taxon>Arabidopsis</taxon>
    </lineage>
</organism>
<reference evidence="3 4" key="1">
    <citation type="submission" date="2020-12" db="EMBL/GenBank/DDBJ databases">
        <title>Concerted genomic and epigenomic changes stabilize Arabidopsis allopolyploids.</title>
        <authorList>
            <person name="Chen Z."/>
        </authorList>
    </citation>
    <scope>NUCLEOTIDE SEQUENCE [LARGE SCALE GENOMIC DNA]</scope>
    <source>
        <strain evidence="3">As9502</strain>
        <tissue evidence="3">Leaf</tissue>
    </source>
</reference>
<evidence type="ECO:0000313" key="3">
    <source>
        <dbReference type="EMBL" id="KAG7572553.1"/>
    </source>
</evidence>
<feature type="region of interest" description="Disordered" evidence="1">
    <location>
        <begin position="413"/>
        <end position="432"/>
    </location>
</feature>
<dbReference type="Proteomes" id="UP000694251">
    <property type="component" value="Chromosome 9"/>
</dbReference>
<feature type="compositionally biased region" description="Polar residues" evidence="1">
    <location>
        <begin position="595"/>
        <end position="608"/>
    </location>
</feature>
<dbReference type="EMBL" id="JAEFBJ010000009">
    <property type="protein sequence ID" value="KAG7572553.1"/>
    <property type="molecule type" value="Genomic_DNA"/>
</dbReference>
<feature type="domain" description="Retrotransposon gag" evidence="2">
    <location>
        <begin position="215"/>
        <end position="289"/>
    </location>
</feature>
<feature type="compositionally biased region" description="Polar residues" evidence="1">
    <location>
        <begin position="308"/>
        <end position="322"/>
    </location>
</feature>
<feature type="region of interest" description="Disordered" evidence="1">
    <location>
        <begin position="354"/>
        <end position="382"/>
    </location>
</feature>
<feature type="compositionally biased region" description="Pro residues" evidence="1">
    <location>
        <begin position="15"/>
        <end position="28"/>
    </location>
</feature>
<feature type="compositionally biased region" description="Low complexity" evidence="1">
    <location>
        <begin position="621"/>
        <end position="633"/>
    </location>
</feature>
<gene>
    <name evidence="3" type="ORF">ISN44_As09g009140</name>
</gene>
<sequence length="719" mass="79882">MMADDDLLPPGRGLPIPPNPQNPPPEPVIPTILAELKDMVVQLQKKADDQEKVNRTIAQQIEQVTSQGQFKTTRFRTRPLQARREAAGLNPTRLVFATPTDKAPHPRAVVDPTEQIDVTNNEDTEENVRWAEEYEREQEIDAIKASLDKTEADMNLVKSQMHSVASSAPNIDRILEESRNTPFTCRISEATTSDPGKLKIDYFNGTFDPKGHIKLDRNSVDSFDELSTLFLKQYSLLIDPETSDVDLWSLSQQPNEPLRDFLATFKSTLARVEGITDVAALSTLRKALWYKSSIHPEAEAVDEEETRSLGQETNHQATNKNIASITKPSGITLLAGELGTNVILKDLEPEQLQPEQADAVRDPEPRNPEALNRTRGTLDEDWGRMGSFPKDHIRSFHPFEGLHLSDRNLFSKTNRSSLGSRDAGDTDSFTKIEPSPQISKRVLGGQCRTRRVGPLHLIGSFLLLLSLSGLHRRLKQSRRFIAVIEDVFVLHLGERRRLGHILLVDDDFSCATPPQATQVNLDHEPCVLPGLIEPQTGSDLPDLETMTQRHYPDAMYSPRGRFKNSRPSSFCESEEGCRLGTNRLNRKASLALGGTLSTPRGTLSTPRGTLSTPRGPPSTPRGPLSSPRGPLSSHSYLGVPSHRLRVPTSSPCPEPITSVTSRPLLEGITDPRDGTREGLQCHPRRSSVSIEEKFSMSPEEKSSVSPKEKSSEEPEANTW</sequence>
<accession>A0A8T2AFR3</accession>
<evidence type="ECO:0000256" key="1">
    <source>
        <dbReference type="SAM" id="MobiDB-lite"/>
    </source>
</evidence>
<dbReference type="AlphaFoldDB" id="A0A8T2AFR3"/>
<evidence type="ECO:0000259" key="2">
    <source>
        <dbReference type="Pfam" id="PF03732"/>
    </source>
</evidence>
<feature type="region of interest" description="Disordered" evidence="1">
    <location>
        <begin position="590"/>
        <end position="719"/>
    </location>
</feature>
<feature type="region of interest" description="Disordered" evidence="1">
    <location>
        <begin position="553"/>
        <end position="575"/>
    </location>
</feature>
<feature type="compositionally biased region" description="Basic and acidic residues" evidence="1">
    <location>
        <begin position="690"/>
        <end position="712"/>
    </location>
</feature>
<feature type="compositionally biased region" description="Basic and acidic residues" evidence="1">
    <location>
        <begin position="358"/>
        <end position="367"/>
    </location>
</feature>
<keyword evidence="4" id="KW-1185">Reference proteome</keyword>
<dbReference type="OrthoDB" id="1432691at2759"/>
<feature type="region of interest" description="Disordered" evidence="1">
    <location>
        <begin position="1"/>
        <end position="28"/>
    </location>
</feature>
<comment type="caution">
    <text evidence="3">The sequence shown here is derived from an EMBL/GenBank/DDBJ whole genome shotgun (WGS) entry which is preliminary data.</text>
</comment>
<dbReference type="Pfam" id="PF03732">
    <property type="entry name" value="Retrotrans_gag"/>
    <property type="match status" value="1"/>
</dbReference>
<evidence type="ECO:0000313" key="4">
    <source>
        <dbReference type="Proteomes" id="UP000694251"/>
    </source>
</evidence>
<feature type="region of interest" description="Disordered" evidence="1">
    <location>
        <begin position="299"/>
        <end position="322"/>
    </location>
</feature>